<evidence type="ECO:0000313" key="6">
    <source>
        <dbReference type="EMBL" id="ODN77620.1"/>
    </source>
</evidence>
<evidence type="ECO:0000256" key="1">
    <source>
        <dbReference type="ARBA" id="ARBA00004123"/>
    </source>
</evidence>
<dbReference type="InterPro" id="IPR023214">
    <property type="entry name" value="HAD_sf"/>
</dbReference>
<feature type="compositionally biased region" description="Polar residues" evidence="4">
    <location>
        <begin position="97"/>
        <end position="115"/>
    </location>
</feature>
<dbReference type="SUPFAM" id="SSF54236">
    <property type="entry name" value="Ubiquitin-like"/>
    <property type="match status" value="1"/>
</dbReference>
<keyword evidence="7" id="KW-1185">Reference proteome</keyword>
<feature type="compositionally biased region" description="Polar residues" evidence="4">
    <location>
        <begin position="129"/>
        <end position="146"/>
    </location>
</feature>
<accession>A0A1E3HMP7</accession>
<dbReference type="InterPro" id="IPR011943">
    <property type="entry name" value="HAD-SF_hydro_IIID"/>
</dbReference>
<dbReference type="Gene3D" id="3.10.20.90">
    <property type="entry name" value="Phosphatidylinositol 3-kinase Catalytic Subunit, Chain A, domain 1"/>
    <property type="match status" value="1"/>
</dbReference>
<dbReference type="PANTHER" id="PTHR48493">
    <property type="entry name" value="UBIQUITIN-LIKE DOMAIN-CONTAINING CTD PHOSPHATASE 1"/>
    <property type="match status" value="1"/>
</dbReference>
<dbReference type="SUPFAM" id="SSF56784">
    <property type="entry name" value="HAD-like"/>
    <property type="match status" value="1"/>
</dbReference>
<dbReference type="RefSeq" id="XP_018992856.1">
    <property type="nucleotide sequence ID" value="XM_019138913.1"/>
</dbReference>
<evidence type="ECO:0000256" key="2">
    <source>
        <dbReference type="ARBA" id="ARBA00022801"/>
    </source>
</evidence>
<dbReference type="STRING" id="1295533.A0A1E3HMP7"/>
<dbReference type="AlphaFoldDB" id="A0A1E3HMP7"/>
<dbReference type="PROSITE" id="PS50969">
    <property type="entry name" value="FCP1"/>
    <property type="match status" value="1"/>
</dbReference>
<gene>
    <name evidence="6" type="ORF">L202_04781</name>
</gene>
<evidence type="ECO:0000313" key="7">
    <source>
        <dbReference type="Proteomes" id="UP000094065"/>
    </source>
</evidence>
<dbReference type="Proteomes" id="UP000094065">
    <property type="component" value="Unassembled WGS sequence"/>
</dbReference>
<name>A0A1E3HMP7_9TREE</name>
<keyword evidence="3" id="KW-0539">Nucleus</keyword>
<evidence type="ECO:0000256" key="4">
    <source>
        <dbReference type="SAM" id="MobiDB-lite"/>
    </source>
</evidence>
<evidence type="ECO:0000259" key="5">
    <source>
        <dbReference type="PROSITE" id="PS50969"/>
    </source>
</evidence>
<evidence type="ECO:0000256" key="3">
    <source>
        <dbReference type="ARBA" id="ARBA00023242"/>
    </source>
</evidence>
<dbReference type="GeneID" id="30156090"/>
<dbReference type="OrthoDB" id="1711508at2759"/>
<keyword evidence="2 6" id="KW-0378">Hydrolase</keyword>
<comment type="subcellular location">
    <subcellularLocation>
        <location evidence="1">Nucleus</location>
    </subcellularLocation>
</comment>
<feature type="compositionally biased region" description="Polar residues" evidence="4">
    <location>
        <begin position="47"/>
        <end position="58"/>
    </location>
</feature>
<dbReference type="GO" id="GO:0004722">
    <property type="term" value="F:protein serine/threonine phosphatase activity"/>
    <property type="evidence" value="ECO:0007669"/>
    <property type="project" value="TreeGrafter"/>
</dbReference>
<dbReference type="GO" id="GO:0090364">
    <property type="term" value="P:regulation of proteasome assembly"/>
    <property type="evidence" value="ECO:0007669"/>
    <property type="project" value="InterPro"/>
</dbReference>
<dbReference type="NCBIfam" id="TIGR02245">
    <property type="entry name" value="HAD_IIID1"/>
    <property type="match status" value="1"/>
</dbReference>
<protein>
    <submittedName>
        <fullName evidence="6">HAD hydrolase, family IIID</fullName>
    </submittedName>
</protein>
<feature type="domain" description="FCP1 homology" evidence="5">
    <location>
        <begin position="333"/>
        <end position="502"/>
    </location>
</feature>
<sequence>MSQNNAPPLSTPSPTPSAPSVSDTGRPPFAKGATFNSAELLTKENTPDTPIVNNTTADHLSKGDGDKPDFASSIFCPDRSEVTSWTSESKRIASPQPGVSQSTATSEQESATEQVPLSPESSKRAKMSHTFNEASSSFTPSPQTNEQDTDGQMDIDKESNLGVDQEPDSPVVAPVPLAEESEEWWDLKMQWGGKVFDIRVGGNDMVYDFREKIFTLTSIPPASQKLINLSPSLKGKLSSSHDAMRFATLHIKHNHKFVLVGTPVEGRFVDPDRAGLGAGPEGEGGDGELDVDYGAGKAKEKKGVIVKPEDDPRNKRKIQDIIRDIPITIMNQPREGKGLLVLDLDYTIVDTKPLLSGALPPAECARPGLHTFLRQVYEHYDIAVWSQTSWRWLEAKLVELGIVGTEGSGFEVSFVCDRGPMFPVFSHRSGQVVKHEVKPLEYIWASYPHWSAKNTVHIDDLSRNFAMNPGSGLKIKAFNSAGTGHGANDRELVRLGEYLVRIATTVDDFTTLDHGNFYRTRPRRRRQV</sequence>
<dbReference type="InterPro" id="IPR051658">
    <property type="entry name" value="UBLCP1"/>
</dbReference>
<organism evidence="6 7">
    <name type="scientific">Cryptococcus amylolentus CBS 6039</name>
    <dbReference type="NCBI Taxonomy" id="1295533"/>
    <lineage>
        <taxon>Eukaryota</taxon>
        <taxon>Fungi</taxon>
        <taxon>Dikarya</taxon>
        <taxon>Basidiomycota</taxon>
        <taxon>Agaricomycotina</taxon>
        <taxon>Tremellomycetes</taxon>
        <taxon>Tremellales</taxon>
        <taxon>Cryptococcaceae</taxon>
        <taxon>Cryptococcus</taxon>
    </lineage>
</organism>
<dbReference type="SMART" id="SM00577">
    <property type="entry name" value="CPDc"/>
    <property type="match status" value="1"/>
</dbReference>
<dbReference type="EMBL" id="AWGJ01000007">
    <property type="protein sequence ID" value="ODN77620.1"/>
    <property type="molecule type" value="Genomic_DNA"/>
</dbReference>
<comment type="caution">
    <text evidence="6">The sequence shown here is derived from an EMBL/GenBank/DDBJ whole genome shotgun (WGS) entry which is preliminary data.</text>
</comment>
<proteinExistence type="predicted"/>
<reference evidence="6 7" key="1">
    <citation type="submission" date="2016-06" db="EMBL/GenBank/DDBJ databases">
        <title>Evolution of pathogenesis and genome organization in the Tremellales.</title>
        <authorList>
            <person name="Cuomo C."/>
            <person name="Litvintseva A."/>
            <person name="Heitman J."/>
            <person name="Chen Y."/>
            <person name="Sun S."/>
            <person name="Springer D."/>
            <person name="Dromer F."/>
            <person name="Young S."/>
            <person name="Zeng Q."/>
            <person name="Chapman S."/>
            <person name="Gujja S."/>
            <person name="Saif S."/>
            <person name="Birren B."/>
        </authorList>
    </citation>
    <scope>NUCLEOTIDE SEQUENCE [LARGE SCALE GENOMIC DNA]</scope>
    <source>
        <strain evidence="6 7">CBS 6039</strain>
    </source>
</reference>
<dbReference type="InterPro" id="IPR029071">
    <property type="entry name" value="Ubiquitin-like_domsf"/>
</dbReference>
<feature type="region of interest" description="Disordered" evidence="4">
    <location>
        <begin position="1"/>
        <end position="171"/>
    </location>
</feature>
<dbReference type="InterPro" id="IPR036412">
    <property type="entry name" value="HAD-like_sf"/>
</dbReference>
<dbReference type="PANTHER" id="PTHR48493:SF1">
    <property type="entry name" value="UBIQUITIN-LIKE DOMAIN-CONTAINING CTD PHOSPHATASE 1"/>
    <property type="match status" value="1"/>
</dbReference>
<dbReference type="Gene3D" id="3.40.50.1000">
    <property type="entry name" value="HAD superfamily/HAD-like"/>
    <property type="match status" value="1"/>
</dbReference>
<dbReference type="GO" id="GO:0005634">
    <property type="term" value="C:nucleus"/>
    <property type="evidence" value="ECO:0007669"/>
    <property type="project" value="UniProtKB-SubCell"/>
</dbReference>
<dbReference type="Pfam" id="PF03031">
    <property type="entry name" value="NIF"/>
    <property type="match status" value="1"/>
</dbReference>
<feature type="compositionally biased region" description="Basic and acidic residues" evidence="4">
    <location>
        <begin position="59"/>
        <end position="69"/>
    </location>
</feature>
<dbReference type="InterPro" id="IPR004274">
    <property type="entry name" value="FCP1_dom"/>
</dbReference>